<name>A0AA96WV47_LEPBY</name>
<dbReference type="EC" id="2.3.1.-" evidence="4"/>
<dbReference type="CDD" id="cd04301">
    <property type="entry name" value="NAT_SF"/>
    <property type="match status" value="1"/>
</dbReference>
<dbReference type="EMBL" id="CP130144">
    <property type="protein sequence ID" value="WNZ45913.1"/>
    <property type="molecule type" value="Genomic_DNA"/>
</dbReference>
<dbReference type="AlphaFoldDB" id="A0AA96WV47"/>
<dbReference type="RefSeq" id="WP_316427303.1">
    <property type="nucleotide sequence ID" value="NZ_CP130144.1"/>
</dbReference>
<sequence>MDFSAGYAAMIRDAVEADLPAIVEIYNHAVAAKTITADVEHVSVESRLDWFRSHSPDRYPLWVLERDNQIAGWFAFRMYYGREAYRSTAEISLYVAPKFHRQGVGQTLLKHAIAQSPNLGIRTLLGIAFAENMPSVELLKKFGFAQWGYLPEVAQSWQCDRDVIILGRKI</sequence>
<keyword evidence="1 4" id="KW-0808">Transferase</keyword>
<dbReference type="SUPFAM" id="SSF55729">
    <property type="entry name" value="Acyl-CoA N-acyltransferases (Nat)"/>
    <property type="match status" value="1"/>
</dbReference>
<reference evidence="4" key="2">
    <citation type="submission" date="2023-07" db="EMBL/GenBank/DDBJ databases">
        <authorList>
            <person name="Bai X.-H."/>
            <person name="Wang H.-H."/>
            <person name="Wang J."/>
            <person name="Ma M.-Y."/>
            <person name="Hu H.-H."/>
            <person name="Song Z.-L."/>
            <person name="Ma H.-G."/>
            <person name="Fan Y."/>
            <person name="Du C.-Y."/>
            <person name="Xu J.-C."/>
        </authorList>
    </citation>
    <scope>NUCLEOTIDE SEQUENCE</scope>
    <source>
        <strain evidence="4">CZ1</strain>
    </source>
</reference>
<keyword evidence="2 4" id="KW-0012">Acyltransferase</keyword>
<dbReference type="GO" id="GO:0016747">
    <property type="term" value="F:acyltransferase activity, transferring groups other than amino-acyl groups"/>
    <property type="evidence" value="ECO:0007669"/>
    <property type="project" value="InterPro"/>
</dbReference>
<evidence type="ECO:0000313" key="4">
    <source>
        <dbReference type="EMBL" id="WNZ45913.1"/>
    </source>
</evidence>
<dbReference type="PANTHER" id="PTHR43072">
    <property type="entry name" value="N-ACETYLTRANSFERASE"/>
    <property type="match status" value="1"/>
</dbReference>
<dbReference type="Gene3D" id="3.40.630.30">
    <property type="match status" value="1"/>
</dbReference>
<organism evidence="4">
    <name type="scientific">Leptolyngbya boryana CZ1</name>
    <dbReference type="NCBI Taxonomy" id="3060204"/>
    <lineage>
        <taxon>Bacteria</taxon>
        <taxon>Bacillati</taxon>
        <taxon>Cyanobacteriota</taxon>
        <taxon>Cyanophyceae</taxon>
        <taxon>Leptolyngbyales</taxon>
        <taxon>Leptolyngbyaceae</taxon>
        <taxon>Leptolyngbya group</taxon>
        <taxon>Leptolyngbya</taxon>
    </lineage>
</organism>
<accession>A0AA96WV47</accession>
<reference evidence="4" key="1">
    <citation type="journal article" date="2023" name="Plants (Basel)">
        <title>Genomic Analysis of Leptolyngbya boryana CZ1 Reveals Efficient Carbon Fixation Modules.</title>
        <authorList>
            <person name="Bai X."/>
            <person name="Wang H."/>
            <person name="Cheng W."/>
            <person name="Wang J."/>
            <person name="Ma M."/>
            <person name="Hu H."/>
            <person name="Song Z."/>
            <person name="Ma H."/>
            <person name="Fan Y."/>
            <person name="Du C."/>
            <person name="Xu J."/>
        </authorList>
    </citation>
    <scope>NUCLEOTIDE SEQUENCE</scope>
    <source>
        <strain evidence="4">CZ1</strain>
    </source>
</reference>
<dbReference type="PROSITE" id="PS51186">
    <property type="entry name" value="GNAT"/>
    <property type="match status" value="1"/>
</dbReference>
<proteinExistence type="predicted"/>
<dbReference type="InterPro" id="IPR000182">
    <property type="entry name" value="GNAT_dom"/>
</dbReference>
<feature type="domain" description="N-acetyltransferase" evidence="3">
    <location>
        <begin position="9"/>
        <end position="162"/>
    </location>
</feature>
<gene>
    <name evidence="4" type="ORF">Q2T42_29410</name>
</gene>
<dbReference type="InterPro" id="IPR016181">
    <property type="entry name" value="Acyl_CoA_acyltransferase"/>
</dbReference>
<protein>
    <submittedName>
        <fullName evidence="4">GNAT family N-acetyltransferase</fullName>
        <ecNumber evidence="4">2.3.1.-</ecNumber>
    </submittedName>
</protein>
<evidence type="ECO:0000256" key="1">
    <source>
        <dbReference type="ARBA" id="ARBA00022679"/>
    </source>
</evidence>
<dbReference type="PANTHER" id="PTHR43072:SF23">
    <property type="entry name" value="UPF0039 PROTEIN C11D3.02C"/>
    <property type="match status" value="1"/>
</dbReference>
<evidence type="ECO:0000259" key="3">
    <source>
        <dbReference type="PROSITE" id="PS51186"/>
    </source>
</evidence>
<dbReference type="Pfam" id="PF00583">
    <property type="entry name" value="Acetyltransf_1"/>
    <property type="match status" value="1"/>
</dbReference>
<evidence type="ECO:0000256" key="2">
    <source>
        <dbReference type="ARBA" id="ARBA00023315"/>
    </source>
</evidence>